<dbReference type="eggNOG" id="COG5349">
    <property type="taxonomic scope" value="Bacteria"/>
</dbReference>
<keyword evidence="1" id="KW-0812">Transmembrane</keyword>
<dbReference type="InterPro" id="IPR009325">
    <property type="entry name" value="DUF983"/>
</dbReference>
<sequence>MSKPSPILSGLQLKCGNCGEGKLFKSYLKLNDACPVCGREMSNDDTADGPAFFVGFGVLILTAPFIFIVPMIPMPVGLKILAFVVMCAIMIGLILALLPIAKAILLNLQLHHGATEVTATDVKASDSGADRNAS</sequence>
<evidence type="ECO:0008006" key="4">
    <source>
        <dbReference type="Google" id="ProtNLM"/>
    </source>
</evidence>
<dbReference type="Pfam" id="PF06170">
    <property type="entry name" value="DUF983"/>
    <property type="match status" value="1"/>
</dbReference>
<feature type="transmembrane region" description="Helical" evidence="1">
    <location>
        <begin position="80"/>
        <end position="101"/>
    </location>
</feature>
<dbReference type="PATRIC" id="fig|1280952.3.peg.3004"/>
<dbReference type="STRING" id="1280952.HJA_15010"/>
<evidence type="ECO:0000256" key="1">
    <source>
        <dbReference type="SAM" id="Phobius"/>
    </source>
</evidence>
<gene>
    <name evidence="2" type="ORF">HJA_15010</name>
</gene>
<comment type="caution">
    <text evidence="2">The sequence shown here is derived from an EMBL/GenBank/DDBJ whole genome shotgun (WGS) entry which is preliminary data.</text>
</comment>
<dbReference type="OrthoDB" id="9799456at2"/>
<evidence type="ECO:0000313" key="3">
    <source>
        <dbReference type="Proteomes" id="UP000024816"/>
    </source>
</evidence>
<protein>
    <recommendedName>
        <fullName evidence="4">DUF983 domain-containing protein</fullName>
    </recommendedName>
</protein>
<dbReference type="EMBL" id="ARYJ01000012">
    <property type="protein sequence ID" value="KCZ86671.1"/>
    <property type="molecule type" value="Genomic_DNA"/>
</dbReference>
<organism evidence="2 3">
    <name type="scientific">Hyphomonas jannaschiana VP2</name>
    <dbReference type="NCBI Taxonomy" id="1280952"/>
    <lineage>
        <taxon>Bacteria</taxon>
        <taxon>Pseudomonadati</taxon>
        <taxon>Pseudomonadota</taxon>
        <taxon>Alphaproteobacteria</taxon>
        <taxon>Hyphomonadales</taxon>
        <taxon>Hyphomonadaceae</taxon>
        <taxon>Hyphomonas</taxon>
    </lineage>
</organism>
<keyword evidence="1" id="KW-1133">Transmembrane helix</keyword>
<evidence type="ECO:0000313" key="2">
    <source>
        <dbReference type="EMBL" id="KCZ86671.1"/>
    </source>
</evidence>
<dbReference type="RefSeq" id="WP_051597755.1">
    <property type="nucleotide sequence ID" value="NZ_ARYJ01000012.1"/>
</dbReference>
<reference evidence="2 3" key="1">
    <citation type="journal article" date="2014" name="Antonie Van Leeuwenhoek">
        <title>Hyphomonas beringensis sp. nov. and Hyphomonas chukchiensis sp. nov., isolated from surface seawater of the Bering Sea and Chukchi Sea.</title>
        <authorList>
            <person name="Li C."/>
            <person name="Lai Q."/>
            <person name="Li G."/>
            <person name="Dong C."/>
            <person name="Wang J."/>
            <person name="Liao Y."/>
            <person name="Shao Z."/>
        </authorList>
    </citation>
    <scope>NUCLEOTIDE SEQUENCE [LARGE SCALE GENOMIC DNA]</scope>
    <source>
        <strain evidence="2 3">VP2</strain>
    </source>
</reference>
<keyword evidence="3" id="KW-1185">Reference proteome</keyword>
<proteinExistence type="predicted"/>
<dbReference type="AlphaFoldDB" id="A0A059F7W4"/>
<name>A0A059F7W4_9PROT</name>
<feature type="transmembrane region" description="Helical" evidence="1">
    <location>
        <begin position="51"/>
        <end position="73"/>
    </location>
</feature>
<accession>A0A059F7W4</accession>
<dbReference type="Proteomes" id="UP000024816">
    <property type="component" value="Unassembled WGS sequence"/>
</dbReference>
<keyword evidence="1" id="KW-0472">Membrane</keyword>